<sequence>MKYKLVLLLFFINLNSLLFSQEFRDKVSNEKISFVEIYSDKGNLIGITDVDGLLSIDLKNKIMASNSMYLTFVNSFFENEVIGIDDFYDGAVFKMNPIVNELKEIVISPKKDKNQYLVLKTYVRSLQINNNKIHYFMDGIVEYYISLKTNKVKIKFLSNRSFENKSISQLKEKGLAKIYFQIIGAPIINEFLNYNNLQENYNFQKAETEIKIITKEDNSLKGNFFTNESGANLSLGIITNDKPKVMKGLGLENILNNFNIKSHFNTTAFEEIGINTLFYFKETRNYEIKAKKDKEYQKVDVIHEVFVLDYRFSERIDAKKMDNNYSFINSSSYTEKYWENVENQLFQPLPKSLELYIQENLTEIKK</sequence>
<gene>
    <name evidence="1" type="ORF">ACFX5F_13735</name>
</gene>
<reference evidence="1 2" key="1">
    <citation type="submission" date="2024-06" db="EMBL/GenBank/DDBJ databases">
        <title>Flavobacterium spp. isolated from glacier.</title>
        <authorList>
            <person name="Han D."/>
        </authorList>
    </citation>
    <scope>NUCLEOTIDE SEQUENCE [LARGE SCALE GENOMIC DNA]</scope>
    <source>
        <strain evidence="1 2">ZS1P70</strain>
    </source>
</reference>
<dbReference type="RefSeq" id="WP_379852582.1">
    <property type="nucleotide sequence ID" value="NZ_JBHZPY010000013.1"/>
</dbReference>
<evidence type="ECO:0000313" key="2">
    <source>
        <dbReference type="Proteomes" id="UP001600107"/>
    </source>
</evidence>
<keyword evidence="2" id="KW-1185">Reference proteome</keyword>
<dbReference type="Proteomes" id="UP001600107">
    <property type="component" value="Unassembled WGS sequence"/>
</dbReference>
<accession>A0ABW6I7W7</accession>
<protein>
    <submittedName>
        <fullName evidence="1">Uncharacterized protein</fullName>
    </submittedName>
</protein>
<evidence type="ECO:0000313" key="1">
    <source>
        <dbReference type="EMBL" id="MFE3872284.1"/>
    </source>
</evidence>
<organism evidence="1 2">
    <name type="scientific">Flavobacterium zhoui</name>
    <dbReference type="NCBI Taxonomy" id="3230414"/>
    <lineage>
        <taxon>Bacteria</taxon>
        <taxon>Pseudomonadati</taxon>
        <taxon>Bacteroidota</taxon>
        <taxon>Flavobacteriia</taxon>
        <taxon>Flavobacteriales</taxon>
        <taxon>Flavobacteriaceae</taxon>
        <taxon>Flavobacterium</taxon>
    </lineage>
</organism>
<name>A0ABW6I7W7_9FLAO</name>
<dbReference type="EMBL" id="JBHZPY010000013">
    <property type="protein sequence ID" value="MFE3872284.1"/>
    <property type="molecule type" value="Genomic_DNA"/>
</dbReference>
<proteinExistence type="predicted"/>
<comment type="caution">
    <text evidence="1">The sequence shown here is derived from an EMBL/GenBank/DDBJ whole genome shotgun (WGS) entry which is preliminary data.</text>
</comment>